<comment type="similarity">
    <text evidence="3">Belongs to the HARBI1 family.</text>
</comment>
<evidence type="ECO:0000256" key="7">
    <source>
        <dbReference type="ARBA" id="ARBA00023242"/>
    </source>
</evidence>
<gene>
    <name evidence="10" type="primary">LOC127750567</name>
</gene>
<dbReference type="KEGG" id="foc:127750567"/>
<dbReference type="Pfam" id="PF13359">
    <property type="entry name" value="DDE_Tnp_4"/>
    <property type="match status" value="1"/>
</dbReference>
<organism evidence="9 10">
    <name type="scientific">Frankliniella occidentalis</name>
    <name type="common">Western flower thrips</name>
    <name type="synonym">Euthrips occidentalis</name>
    <dbReference type="NCBI Taxonomy" id="133901"/>
    <lineage>
        <taxon>Eukaryota</taxon>
        <taxon>Metazoa</taxon>
        <taxon>Ecdysozoa</taxon>
        <taxon>Arthropoda</taxon>
        <taxon>Hexapoda</taxon>
        <taxon>Insecta</taxon>
        <taxon>Pterygota</taxon>
        <taxon>Neoptera</taxon>
        <taxon>Paraneoptera</taxon>
        <taxon>Thysanoptera</taxon>
        <taxon>Terebrantia</taxon>
        <taxon>Thripoidea</taxon>
        <taxon>Thripidae</taxon>
        <taxon>Frankliniella</taxon>
    </lineage>
</organism>
<dbReference type="PANTHER" id="PTHR22930">
    <property type="match status" value="1"/>
</dbReference>
<evidence type="ECO:0000256" key="1">
    <source>
        <dbReference type="ARBA" id="ARBA00001968"/>
    </source>
</evidence>
<dbReference type="InterPro" id="IPR045249">
    <property type="entry name" value="HARBI1-like"/>
</dbReference>
<proteinExistence type="inferred from homology"/>
<comment type="cofactor">
    <cofactor evidence="1">
        <name>a divalent metal cation</name>
        <dbReference type="ChEBI" id="CHEBI:60240"/>
    </cofactor>
</comment>
<feature type="domain" description="DDE Tnp4" evidence="8">
    <location>
        <begin position="8"/>
        <end position="154"/>
    </location>
</feature>
<evidence type="ECO:0000256" key="5">
    <source>
        <dbReference type="ARBA" id="ARBA00022723"/>
    </source>
</evidence>
<dbReference type="RefSeq" id="XP_052128504.1">
    <property type="nucleotide sequence ID" value="XM_052272544.1"/>
</dbReference>
<dbReference type="GeneID" id="127750567"/>
<dbReference type="GO" id="GO:0004518">
    <property type="term" value="F:nuclease activity"/>
    <property type="evidence" value="ECO:0007669"/>
    <property type="project" value="UniProtKB-KW"/>
</dbReference>
<evidence type="ECO:0000313" key="10">
    <source>
        <dbReference type="RefSeq" id="XP_052128504.1"/>
    </source>
</evidence>
<keyword evidence="5" id="KW-0479">Metal-binding</keyword>
<evidence type="ECO:0000259" key="8">
    <source>
        <dbReference type="Pfam" id="PF13359"/>
    </source>
</evidence>
<dbReference type="InterPro" id="IPR027806">
    <property type="entry name" value="HARBI1_dom"/>
</dbReference>
<reference evidence="10" key="1">
    <citation type="submission" date="2025-08" db="UniProtKB">
        <authorList>
            <consortium name="RefSeq"/>
        </authorList>
    </citation>
    <scope>IDENTIFICATION</scope>
    <source>
        <tissue evidence="10">Whole organism</tissue>
    </source>
</reference>
<dbReference type="GO" id="GO:0046872">
    <property type="term" value="F:metal ion binding"/>
    <property type="evidence" value="ECO:0007669"/>
    <property type="project" value="UniProtKB-KW"/>
</dbReference>
<dbReference type="GO" id="GO:0016787">
    <property type="term" value="F:hydrolase activity"/>
    <property type="evidence" value="ECO:0007669"/>
    <property type="project" value="UniProtKB-KW"/>
</dbReference>
<evidence type="ECO:0000256" key="3">
    <source>
        <dbReference type="ARBA" id="ARBA00006958"/>
    </source>
</evidence>
<sequence>MPRVLGFIDGSLMRLSYLPRDAERQSFYCRKGFLALNTQLICDGDLNILNVDARWPGSLTDNLIWQYVCKSPFLSIGDNGYFTAPWLHVPILHAEPGTPEYYYTLFHCHCRNVVERCIGVLKSRWRLLSIDRSINYKNATYAGKIFNACCVLHNFCNARRVPVPPPLLENNNDDDNVDIEPLPDLPLDVEQRGIAEMQYLINFANQRLNNDRNNIVHAL</sequence>
<keyword evidence="7" id="KW-0539">Nucleus</keyword>
<comment type="subcellular location">
    <subcellularLocation>
        <location evidence="2">Nucleus</location>
    </subcellularLocation>
</comment>
<dbReference type="AlphaFoldDB" id="A0A9C6XRK1"/>
<evidence type="ECO:0000313" key="9">
    <source>
        <dbReference type="Proteomes" id="UP000504606"/>
    </source>
</evidence>
<name>A0A9C6XRK1_FRAOC</name>
<evidence type="ECO:0000256" key="4">
    <source>
        <dbReference type="ARBA" id="ARBA00022722"/>
    </source>
</evidence>
<dbReference type="OrthoDB" id="6509413at2759"/>
<keyword evidence="6" id="KW-0378">Hydrolase</keyword>
<dbReference type="Proteomes" id="UP000504606">
    <property type="component" value="Unplaced"/>
</dbReference>
<dbReference type="GO" id="GO:0005634">
    <property type="term" value="C:nucleus"/>
    <property type="evidence" value="ECO:0007669"/>
    <property type="project" value="UniProtKB-SubCell"/>
</dbReference>
<evidence type="ECO:0000256" key="2">
    <source>
        <dbReference type="ARBA" id="ARBA00004123"/>
    </source>
</evidence>
<keyword evidence="4" id="KW-0540">Nuclease</keyword>
<accession>A0A9C6XRK1</accession>
<dbReference type="PANTHER" id="PTHR22930:SF85">
    <property type="entry name" value="GH03217P-RELATED"/>
    <property type="match status" value="1"/>
</dbReference>
<protein>
    <submittedName>
        <fullName evidence="10">Nuclease HARBI1</fullName>
    </submittedName>
</protein>
<evidence type="ECO:0000256" key="6">
    <source>
        <dbReference type="ARBA" id="ARBA00022801"/>
    </source>
</evidence>
<keyword evidence="9" id="KW-1185">Reference proteome</keyword>